<evidence type="ECO:0000313" key="2">
    <source>
        <dbReference type="EMBL" id="PNF87040.1"/>
    </source>
</evidence>
<dbReference type="PANTHER" id="PTHR11070:SF63">
    <property type="entry name" value="DNA HELICASE IV"/>
    <property type="match status" value="1"/>
</dbReference>
<dbReference type="EMBL" id="POUI01000001">
    <property type="protein sequence ID" value="PNF87040.1"/>
    <property type="molecule type" value="Genomic_DNA"/>
</dbReference>
<dbReference type="RefSeq" id="WP_102856961.1">
    <property type="nucleotide sequence ID" value="NZ_JAMOHT010000027.1"/>
</dbReference>
<dbReference type="InterPro" id="IPR027417">
    <property type="entry name" value="P-loop_NTPase"/>
</dbReference>
<dbReference type="Pfam" id="PF13538">
    <property type="entry name" value="UvrD_C_2"/>
    <property type="match status" value="1"/>
</dbReference>
<proteinExistence type="predicted"/>
<reference evidence="2 3" key="1">
    <citation type="submission" date="2018-01" db="EMBL/GenBank/DDBJ databases">
        <title>Denitrification phenotypes of diverse strains of Pseudomonas stutzeri.</title>
        <authorList>
            <person name="Milligan D.A."/>
            <person name="Bergaust L."/>
            <person name="Bakken L.R."/>
            <person name="Frostegard A."/>
        </authorList>
    </citation>
    <scope>NUCLEOTIDE SEQUENCE [LARGE SCALE GENOMIC DNA]</scope>
    <source>
        <strain evidence="2 3">ST27MN3</strain>
    </source>
</reference>
<evidence type="ECO:0000259" key="1">
    <source>
        <dbReference type="Pfam" id="PF13538"/>
    </source>
</evidence>
<dbReference type="Gene3D" id="3.40.50.300">
    <property type="entry name" value="P-loop containing nucleotide triphosphate hydrolases"/>
    <property type="match status" value="2"/>
</dbReference>
<comment type="caution">
    <text evidence="2">The sequence shown here is derived from an EMBL/GenBank/DDBJ whole genome shotgun (WGS) entry which is preliminary data.</text>
</comment>
<dbReference type="PANTHER" id="PTHR11070">
    <property type="entry name" value="UVRD / RECB / PCRA DNA HELICASE FAMILY MEMBER"/>
    <property type="match status" value="1"/>
</dbReference>
<feature type="domain" description="UvrD-like helicase C-terminal" evidence="1">
    <location>
        <begin position="889"/>
        <end position="937"/>
    </location>
</feature>
<protein>
    <recommendedName>
        <fullName evidence="1">UvrD-like helicase C-terminal domain-containing protein</fullName>
    </recommendedName>
</protein>
<dbReference type="InterPro" id="IPR027785">
    <property type="entry name" value="UvrD-like_helicase_C"/>
</dbReference>
<evidence type="ECO:0000313" key="3">
    <source>
        <dbReference type="Proteomes" id="UP000236021"/>
    </source>
</evidence>
<dbReference type="SUPFAM" id="SSF52540">
    <property type="entry name" value="P-loop containing nucleoside triphosphate hydrolases"/>
    <property type="match status" value="1"/>
</dbReference>
<gene>
    <name evidence="2" type="ORF">CXK93_06930</name>
</gene>
<accession>A0ABX4W3L2</accession>
<dbReference type="Proteomes" id="UP000236021">
    <property type="component" value="Unassembled WGS sequence"/>
</dbReference>
<dbReference type="InterPro" id="IPR000212">
    <property type="entry name" value="DNA_helicase_UvrD/REP"/>
</dbReference>
<organism evidence="2 3">
    <name type="scientific">Stutzerimonas decontaminans</name>
    <dbReference type="NCBI Taxonomy" id="3022791"/>
    <lineage>
        <taxon>Bacteria</taxon>
        <taxon>Pseudomonadati</taxon>
        <taxon>Pseudomonadota</taxon>
        <taxon>Gammaproteobacteria</taxon>
        <taxon>Pseudomonadales</taxon>
        <taxon>Pseudomonadaceae</taxon>
        <taxon>Stutzerimonas</taxon>
    </lineage>
</organism>
<keyword evidence="3" id="KW-1185">Reference proteome</keyword>
<name>A0ABX4W3L2_9GAMM</name>
<sequence>MTKHIDAAYLRKVAHEELEVLDGVIDYAEQMIREGDLAYRSLKRNAYGKTLLIDREKGGRETFRLAMDSLVYPNRKSGYATPHSPVGRLCAVAGMGYEGFSEAWGDYRVSEARQFRRHHFEELEQQARNFLAMGVENASGQDKVMDLRAFIGKLLAAAQWLVEPQSREPKSECVIPPEPACVQHPSPATPMLQILDDEEEENLALRMLHTDDLDDEIGGESSERMSLDEHFFLNRTFNQDKIISRAPVGPMWVEGVAGSGKTSAALGRTKMLCDFNSNAVSDRKTFRSILGDDFDYWEGEFAGRFSQEGSVGFVRTAELIQYLKETCSRLGMPSLPVLEYHELRSRLRSYRHLETSGSSGKRFKHSSEEGHALTTMRVWLNAARLAVARVIAADLRAHLAGLKSEHLQGFTVHQRRLFAVAHQELAVSVEELALELLSPLSAERALHRLAARLLERIQLLAQRILGANTLSIQLGEHVAYGEGNPELAQHLADLPIDLFVQPNQVLVLYRDRSTAGSVRSEVLPCASSSLYRFLSADNQPLSLNAALQVSQGGASIRVLLPSIASGEGYAARFMPVGELFMSLGRPKSLLYLEGGALRWVKVSSGVGSQVLPVETEHASLSVRRIFYQAALDQLIRPLKNFAGLYARALHECSSSFPDTAIARQVLARLEEQRLCDSDIDLLLCMAHDLSAGVSSKLPPSLREAAYYQSVFIDEVQDFTEQQIYLMTSQAEPRYSAITVVGDRSQQLLRNEEMHIADCFPIGKRAEFVTLEENLRQKGQPELAAFSSVLRQLFKRGADIDVQKLDAALLDDQASEQGACTLRRFARREDEFKYLCELIAAIAESQTVAVVLPDQETARSLHAYCEQELEGSFRKMSISEHIDLTKKYLVHFTSVLHVKGLEFDVVLLPMIDKYDLGQPVFRNRLYVGCTRARQRLVMSRLR</sequence>